<gene>
    <name evidence="1" type="ORF">TIFTF001_024626</name>
</gene>
<reference evidence="1" key="1">
    <citation type="submission" date="2023-07" db="EMBL/GenBank/DDBJ databases">
        <title>draft genome sequence of fig (Ficus carica).</title>
        <authorList>
            <person name="Takahashi T."/>
            <person name="Nishimura K."/>
        </authorList>
    </citation>
    <scope>NUCLEOTIDE SEQUENCE</scope>
</reference>
<keyword evidence="2" id="KW-1185">Reference proteome</keyword>
<accession>A0AA88DKE5</accession>
<dbReference type="Proteomes" id="UP001187192">
    <property type="component" value="Unassembled WGS sequence"/>
</dbReference>
<sequence length="99" mass="10673">MASATTPNTVEWSDEFLPVAPPPITCKMKHLGMMGTPVWCLPRALRCLSVLSGPGCSGRPGRVGCLGYPVDRGQQCLSEWLAADDLTRDGGWWGGVRSR</sequence>
<dbReference type="EMBL" id="BTGU01000057">
    <property type="protein sequence ID" value="GMN55494.1"/>
    <property type="molecule type" value="Genomic_DNA"/>
</dbReference>
<evidence type="ECO:0000313" key="1">
    <source>
        <dbReference type="EMBL" id="GMN55494.1"/>
    </source>
</evidence>
<evidence type="ECO:0000313" key="2">
    <source>
        <dbReference type="Proteomes" id="UP001187192"/>
    </source>
</evidence>
<name>A0AA88DKE5_FICCA</name>
<protein>
    <submittedName>
        <fullName evidence="1">Uncharacterized protein</fullName>
    </submittedName>
</protein>
<dbReference type="AlphaFoldDB" id="A0AA88DKE5"/>
<organism evidence="1 2">
    <name type="scientific">Ficus carica</name>
    <name type="common">Common fig</name>
    <dbReference type="NCBI Taxonomy" id="3494"/>
    <lineage>
        <taxon>Eukaryota</taxon>
        <taxon>Viridiplantae</taxon>
        <taxon>Streptophyta</taxon>
        <taxon>Embryophyta</taxon>
        <taxon>Tracheophyta</taxon>
        <taxon>Spermatophyta</taxon>
        <taxon>Magnoliopsida</taxon>
        <taxon>eudicotyledons</taxon>
        <taxon>Gunneridae</taxon>
        <taxon>Pentapetalae</taxon>
        <taxon>rosids</taxon>
        <taxon>fabids</taxon>
        <taxon>Rosales</taxon>
        <taxon>Moraceae</taxon>
        <taxon>Ficeae</taxon>
        <taxon>Ficus</taxon>
    </lineage>
</organism>
<comment type="caution">
    <text evidence="1">The sequence shown here is derived from an EMBL/GenBank/DDBJ whole genome shotgun (WGS) entry which is preliminary data.</text>
</comment>
<proteinExistence type="predicted"/>